<dbReference type="AlphaFoldDB" id="A0A5C3NIB1"/>
<dbReference type="EMBL" id="ML213503">
    <property type="protein sequence ID" value="TFK57020.1"/>
    <property type="molecule type" value="Genomic_DNA"/>
</dbReference>
<dbReference type="Gene3D" id="3.40.50.1820">
    <property type="entry name" value="alpha/beta hydrolase"/>
    <property type="match status" value="1"/>
</dbReference>
<organism evidence="2 3">
    <name type="scientific">Heliocybe sulcata</name>
    <dbReference type="NCBI Taxonomy" id="5364"/>
    <lineage>
        <taxon>Eukaryota</taxon>
        <taxon>Fungi</taxon>
        <taxon>Dikarya</taxon>
        <taxon>Basidiomycota</taxon>
        <taxon>Agaricomycotina</taxon>
        <taxon>Agaricomycetes</taxon>
        <taxon>Gloeophyllales</taxon>
        <taxon>Gloeophyllaceae</taxon>
        <taxon>Heliocybe</taxon>
    </lineage>
</organism>
<reference evidence="2 3" key="1">
    <citation type="journal article" date="2019" name="Nat. Ecol. Evol.">
        <title>Megaphylogeny resolves global patterns of mushroom evolution.</title>
        <authorList>
            <person name="Varga T."/>
            <person name="Krizsan K."/>
            <person name="Foldi C."/>
            <person name="Dima B."/>
            <person name="Sanchez-Garcia M."/>
            <person name="Sanchez-Ramirez S."/>
            <person name="Szollosi G.J."/>
            <person name="Szarkandi J.G."/>
            <person name="Papp V."/>
            <person name="Albert L."/>
            <person name="Andreopoulos W."/>
            <person name="Angelini C."/>
            <person name="Antonin V."/>
            <person name="Barry K.W."/>
            <person name="Bougher N.L."/>
            <person name="Buchanan P."/>
            <person name="Buyck B."/>
            <person name="Bense V."/>
            <person name="Catcheside P."/>
            <person name="Chovatia M."/>
            <person name="Cooper J."/>
            <person name="Damon W."/>
            <person name="Desjardin D."/>
            <person name="Finy P."/>
            <person name="Geml J."/>
            <person name="Haridas S."/>
            <person name="Hughes K."/>
            <person name="Justo A."/>
            <person name="Karasinski D."/>
            <person name="Kautmanova I."/>
            <person name="Kiss B."/>
            <person name="Kocsube S."/>
            <person name="Kotiranta H."/>
            <person name="LaButti K.M."/>
            <person name="Lechner B.E."/>
            <person name="Liimatainen K."/>
            <person name="Lipzen A."/>
            <person name="Lukacs Z."/>
            <person name="Mihaltcheva S."/>
            <person name="Morgado L.N."/>
            <person name="Niskanen T."/>
            <person name="Noordeloos M.E."/>
            <person name="Ohm R.A."/>
            <person name="Ortiz-Santana B."/>
            <person name="Ovrebo C."/>
            <person name="Racz N."/>
            <person name="Riley R."/>
            <person name="Savchenko A."/>
            <person name="Shiryaev A."/>
            <person name="Soop K."/>
            <person name="Spirin V."/>
            <person name="Szebenyi C."/>
            <person name="Tomsovsky M."/>
            <person name="Tulloss R.E."/>
            <person name="Uehling J."/>
            <person name="Grigoriev I.V."/>
            <person name="Vagvolgyi C."/>
            <person name="Papp T."/>
            <person name="Martin F.M."/>
            <person name="Miettinen O."/>
            <person name="Hibbett D.S."/>
            <person name="Nagy L.G."/>
        </authorList>
    </citation>
    <scope>NUCLEOTIDE SEQUENCE [LARGE SCALE GENOMIC DNA]</scope>
    <source>
        <strain evidence="2 3">OMC1185</strain>
    </source>
</reference>
<keyword evidence="3" id="KW-1185">Reference proteome</keyword>
<dbReference type="SUPFAM" id="SSF53474">
    <property type="entry name" value="alpha/beta-Hydrolases"/>
    <property type="match status" value="1"/>
</dbReference>
<dbReference type="STRING" id="5364.A0A5C3NIB1"/>
<dbReference type="GO" id="GO:0008236">
    <property type="term" value="F:serine-type peptidase activity"/>
    <property type="evidence" value="ECO:0007669"/>
    <property type="project" value="InterPro"/>
</dbReference>
<evidence type="ECO:0000313" key="3">
    <source>
        <dbReference type="Proteomes" id="UP000305948"/>
    </source>
</evidence>
<dbReference type="GO" id="GO:0006508">
    <property type="term" value="P:proteolysis"/>
    <property type="evidence" value="ECO:0007669"/>
    <property type="project" value="InterPro"/>
</dbReference>
<feature type="region of interest" description="Disordered" evidence="1">
    <location>
        <begin position="1"/>
        <end position="25"/>
    </location>
</feature>
<accession>A0A5C3NIB1</accession>
<proteinExistence type="predicted"/>
<protein>
    <submittedName>
        <fullName evidence="2">Uncharacterized protein</fullName>
    </submittedName>
</protein>
<gene>
    <name evidence="2" type="ORF">OE88DRAFT_1650559</name>
</gene>
<sequence>MLQNASLNSLLFPSSDPSNSPPPEADTYAISALILASPSQSLPPTYIVHGSIDDKVEPAQSRDVIAALKARDPEGEGDRWVYEEVEGKNHTYDFDEREEMKGLYAFLQKWL</sequence>
<feature type="compositionally biased region" description="Low complexity" evidence="1">
    <location>
        <begin position="1"/>
        <end position="18"/>
    </location>
</feature>
<evidence type="ECO:0000313" key="2">
    <source>
        <dbReference type="EMBL" id="TFK57020.1"/>
    </source>
</evidence>
<name>A0A5C3NIB1_9AGAM</name>
<dbReference type="InterPro" id="IPR029058">
    <property type="entry name" value="AB_hydrolase_fold"/>
</dbReference>
<dbReference type="Proteomes" id="UP000305948">
    <property type="component" value="Unassembled WGS sequence"/>
</dbReference>
<dbReference type="OrthoDB" id="408631at2759"/>
<evidence type="ECO:0000256" key="1">
    <source>
        <dbReference type="SAM" id="MobiDB-lite"/>
    </source>
</evidence>